<gene>
    <name evidence="1" type="ORF">N7G274_005711</name>
</gene>
<name>A0ABR4A9A5_9LECA</name>
<accession>A0ABR4A9A5</accession>
<reference evidence="1 2" key="1">
    <citation type="submission" date="2024-09" db="EMBL/GenBank/DDBJ databases">
        <title>Rethinking Asexuality: The Enigmatic Case of Functional Sexual Genes in Lepraria (Stereocaulaceae).</title>
        <authorList>
            <person name="Doellman M."/>
            <person name="Sun Y."/>
            <person name="Barcenas-Pena A."/>
            <person name="Lumbsch H.T."/>
            <person name="Grewe F."/>
        </authorList>
    </citation>
    <scope>NUCLEOTIDE SEQUENCE [LARGE SCALE GENOMIC DNA]</scope>
    <source>
        <strain evidence="1 2">Mercado 3170</strain>
    </source>
</reference>
<keyword evidence="2" id="KW-1185">Reference proteome</keyword>
<sequence>MRQKMSNFGLHDVFVFNIQIGSGSCSCGNGIHTPMEHPLTAAFLAVAQRGIFGYLLSKLGTLGRPPAESSKDEGKWTGDDASVVLSEPIQPGILDCSEWRLTAAETDSLSLCGIIKKLKESDDLNPLIVKGTSGKQTIYDLLHGLVKDGGRFCVWDAWDRAVIDVWHRSGV</sequence>
<evidence type="ECO:0000313" key="1">
    <source>
        <dbReference type="EMBL" id="KAL2041329.1"/>
    </source>
</evidence>
<dbReference type="Proteomes" id="UP001590950">
    <property type="component" value="Unassembled WGS sequence"/>
</dbReference>
<dbReference type="PROSITE" id="PS51257">
    <property type="entry name" value="PROKAR_LIPOPROTEIN"/>
    <property type="match status" value="1"/>
</dbReference>
<proteinExistence type="predicted"/>
<comment type="caution">
    <text evidence="1">The sequence shown here is derived from an EMBL/GenBank/DDBJ whole genome shotgun (WGS) entry which is preliminary data.</text>
</comment>
<dbReference type="EMBL" id="JBEFKJ010000017">
    <property type="protein sequence ID" value="KAL2041329.1"/>
    <property type="molecule type" value="Genomic_DNA"/>
</dbReference>
<protein>
    <submittedName>
        <fullName evidence="1">Uncharacterized protein</fullName>
    </submittedName>
</protein>
<organism evidence="1 2">
    <name type="scientific">Stereocaulon virgatum</name>
    <dbReference type="NCBI Taxonomy" id="373712"/>
    <lineage>
        <taxon>Eukaryota</taxon>
        <taxon>Fungi</taxon>
        <taxon>Dikarya</taxon>
        <taxon>Ascomycota</taxon>
        <taxon>Pezizomycotina</taxon>
        <taxon>Lecanoromycetes</taxon>
        <taxon>OSLEUM clade</taxon>
        <taxon>Lecanoromycetidae</taxon>
        <taxon>Lecanorales</taxon>
        <taxon>Lecanorineae</taxon>
        <taxon>Stereocaulaceae</taxon>
        <taxon>Stereocaulon</taxon>
    </lineage>
</organism>
<evidence type="ECO:0000313" key="2">
    <source>
        <dbReference type="Proteomes" id="UP001590950"/>
    </source>
</evidence>